<feature type="region of interest" description="Disordered" evidence="1">
    <location>
        <begin position="77"/>
        <end position="98"/>
    </location>
</feature>
<keyword evidence="3" id="KW-1185">Reference proteome</keyword>
<proteinExistence type="predicted"/>
<dbReference type="EMBL" id="JACCJB010000011">
    <property type="protein sequence ID" value="KAF6222775.1"/>
    <property type="molecule type" value="Genomic_DNA"/>
</dbReference>
<evidence type="ECO:0000256" key="1">
    <source>
        <dbReference type="SAM" id="MobiDB-lite"/>
    </source>
</evidence>
<sequence length="98" mass="10632">MQKPEWIAEIQQFGTFDQAWKFLPGTTGLSREEMGALFDDSVVTHMTADGHGLVEVDAMAEFKGAVFATGVEHAGGYGDEKVGTHRATELNNSNQSDL</sequence>
<dbReference type="GeneID" id="59329241"/>
<comment type="caution">
    <text evidence="2">The sequence shown here is derived from an EMBL/GenBank/DDBJ whole genome shotgun (WGS) entry which is preliminary data.</text>
</comment>
<accession>A0A8H6CG62</accession>
<dbReference type="Proteomes" id="UP000593566">
    <property type="component" value="Unassembled WGS sequence"/>
</dbReference>
<protein>
    <submittedName>
        <fullName evidence="2">Uncharacterized protein</fullName>
    </submittedName>
</protein>
<feature type="compositionally biased region" description="Basic and acidic residues" evidence="1">
    <location>
        <begin position="78"/>
        <end position="88"/>
    </location>
</feature>
<feature type="compositionally biased region" description="Polar residues" evidence="1">
    <location>
        <begin position="89"/>
        <end position="98"/>
    </location>
</feature>
<reference evidence="2 3" key="1">
    <citation type="journal article" date="2020" name="Genomics">
        <title>Complete, high-quality genomes from long-read metagenomic sequencing of two wolf lichen thalli reveals enigmatic genome architecture.</title>
        <authorList>
            <person name="McKenzie S.K."/>
            <person name="Walston R.F."/>
            <person name="Allen J.L."/>
        </authorList>
    </citation>
    <scope>NUCLEOTIDE SEQUENCE [LARGE SCALE GENOMIC DNA]</scope>
    <source>
        <strain evidence="2">WasteWater1</strain>
    </source>
</reference>
<organism evidence="2 3">
    <name type="scientific">Letharia lupina</name>
    <dbReference type="NCBI Taxonomy" id="560253"/>
    <lineage>
        <taxon>Eukaryota</taxon>
        <taxon>Fungi</taxon>
        <taxon>Dikarya</taxon>
        <taxon>Ascomycota</taxon>
        <taxon>Pezizomycotina</taxon>
        <taxon>Lecanoromycetes</taxon>
        <taxon>OSLEUM clade</taxon>
        <taxon>Lecanoromycetidae</taxon>
        <taxon>Lecanorales</taxon>
        <taxon>Lecanorineae</taxon>
        <taxon>Parmeliaceae</taxon>
        <taxon>Letharia</taxon>
    </lineage>
</organism>
<gene>
    <name evidence="2" type="ORF">HO133_000823</name>
</gene>
<evidence type="ECO:0000313" key="2">
    <source>
        <dbReference type="EMBL" id="KAF6222775.1"/>
    </source>
</evidence>
<dbReference type="AlphaFoldDB" id="A0A8H6CG62"/>
<evidence type="ECO:0000313" key="3">
    <source>
        <dbReference type="Proteomes" id="UP000593566"/>
    </source>
</evidence>
<dbReference type="RefSeq" id="XP_037152121.1">
    <property type="nucleotide sequence ID" value="XM_037291759.1"/>
</dbReference>
<name>A0A8H6CG62_9LECA</name>